<reference evidence="11 12" key="1">
    <citation type="submission" date="2024-03" db="EMBL/GenBank/DDBJ databases">
        <title>Novel species of the genus Variovorax.</title>
        <authorList>
            <person name="Liu Q."/>
            <person name="Xin Y.-H."/>
        </authorList>
    </citation>
    <scope>NUCLEOTIDE SEQUENCE [LARGE SCALE GENOMIC DNA]</scope>
    <source>
        <strain evidence="11 12">KACC 18900</strain>
    </source>
</reference>
<dbReference type="InterPro" id="IPR010614">
    <property type="entry name" value="RAD3-like_helicase_DEAD"/>
</dbReference>
<feature type="region of interest" description="Disordered" evidence="9">
    <location>
        <begin position="178"/>
        <end position="197"/>
    </location>
</feature>
<dbReference type="InterPro" id="IPR014013">
    <property type="entry name" value="Helic_SF1/SF2_ATP-bd_DinG/Rad3"/>
</dbReference>
<evidence type="ECO:0000256" key="7">
    <source>
        <dbReference type="ARBA" id="ARBA00023014"/>
    </source>
</evidence>
<evidence type="ECO:0000256" key="2">
    <source>
        <dbReference type="ARBA" id="ARBA00022741"/>
    </source>
</evidence>
<protein>
    <submittedName>
        <fullName evidence="11">ATP-dependent DNA helicase DinG</fullName>
        <ecNumber evidence="11">3.6.4.12</ecNumber>
    </submittedName>
</protein>
<evidence type="ECO:0000256" key="8">
    <source>
        <dbReference type="ARBA" id="ARBA00023235"/>
    </source>
</evidence>
<keyword evidence="3 11" id="KW-0378">Hydrolase</keyword>
<dbReference type="SUPFAM" id="SSF52540">
    <property type="entry name" value="P-loop containing nucleoside triphosphate hydrolases"/>
    <property type="match status" value="1"/>
</dbReference>
<keyword evidence="12" id="KW-1185">Reference proteome</keyword>
<dbReference type="Proteomes" id="UP001385892">
    <property type="component" value="Unassembled WGS sequence"/>
</dbReference>
<dbReference type="InterPro" id="IPR045028">
    <property type="entry name" value="DinG/Rad3-like"/>
</dbReference>
<feature type="compositionally biased region" description="Low complexity" evidence="9">
    <location>
        <begin position="470"/>
        <end position="487"/>
    </location>
</feature>
<accession>A0ABU8WXR2</accession>
<dbReference type="PANTHER" id="PTHR11472:SF59">
    <property type="entry name" value="ATP-DEPENDENT DNA HELICASE DING"/>
    <property type="match status" value="1"/>
</dbReference>
<dbReference type="Gene3D" id="3.40.50.300">
    <property type="entry name" value="P-loop containing nucleotide triphosphate hydrolases"/>
    <property type="match status" value="2"/>
</dbReference>
<dbReference type="InterPro" id="IPR027417">
    <property type="entry name" value="P-loop_NTPase"/>
</dbReference>
<dbReference type="EC" id="3.6.4.12" evidence="11"/>
<dbReference type="Pfam" id="PF06733">
    <property type="entry name" value="DEAD_2"/>
    <property type="match status" value="1"/>
</dbReference>
<dbReference type="InterPro" id="IPR006555">
    <property type="entry name" value="ATP-dep_Helicase_C"/>
</dbReference>
<dbReference type="SMART" id="SM00491">
    <property type="entry name" value="HELICc2"/>
    <property type="match status" value="1"/>
</dbReference>
<dbReference type="Pfam" id="PF13307">
    <property type="entry name" value="Helicase_C_2"/>
    <property type="match status" value="1"/>
</dbReference>
<dbReference type="GO" id="GO:0016787">
    <property type="term" value="F:hydrolase activity"/>
    <property type="evidence" value="ECO:0007669"/>
    <property type="project" value="UniProtKB-KW"/>
</dbReference>
<evidence type="ECO:0000256" key="3">
    <source>
        <dbReference type="ARBA" id="ARBA00022801"/>
    </source>
</evidence>
<feature type="region of interest" description="Disordered" evidence="9">
    <location>
        <begin position="470"/>
        <end position="489"/>
    </location>
</feature>
<evidence type="ECO:0000256" key="4">
    <source>
        <dbReference type="ARBA" id="ARBA00022806"/>
    </source>
</evidence>
<evidence type="ECO:0000256" key="9">
    <source>
        <dbReference type="SAM" id="MobiDB-lite"/>
    </source>
</evidence>
<evidence type="ECO:0000256" key="6">
    <source>
        <dbReference type="ARBA" id="ARBA00023004"/>
    </source>
</evidence>
<feature type="domain" description="Helicase ATP-binding" evidence="10">
    <location>
        <begin position="43"/>
        <end position="382"/>
    </location>
</feature>
<keyword evidence="1" id="KW-0479">Metal-binding</keyword>
<keyword evidence="5" id="KW-0067">ATP-binding</keyword>
<keyword evidence="4 11" id="KW-0347">Helicase</keyword>
<dbReference type="PROSITE" id="PS51193">
    <property type="entry name" value="HELICASE_ATP_BIND_2"/>
    <property type="match status" value="1"/>
</dbReference>
<dbReference type="PANTHER" id="PTHR11472">
    <property type="entry name" value="DNA REPAIR DEAD HELICASE RAD3/XP-D SUBFAMILY MEMBER"/>
    <property type="match status" value="1"/>
</dbReference>
<proteinExistence type="predicted"/>
<dbReference type="NCBIfam" id="NF008729">
    <property type="entry name" value="PRK11747.1"/>
    <property type="match status" value="1"/>
</dbReference>
<gene>
    <name evidence="11" type="primary">dinG</name>
    <name evidence="11" type="ORF">WKW82_36505</name>
</gene>
<name>A0ABU8WXR2_9BURK</name>
<feature type="region of interest" description="Disordered" evidence="9">
    <location>
        <begin position="1"/>
        <end position="20"/>
    </location>
</feature>
<keyword evidence="6" id="KW-0408">Iron</keyword>
<dbReference type="RefSeq" id="WP_340348079.1">
    <property type="nucleotide sequence ID" value="NZ_JBBKZT010000032.1"/>
</dbReference>
<evidence type="ECO:0000313" key="11">
    <source>
        <dbReference type="EMBL" id="MEJ8852179.1"/>
    </source>
</evidence>
<keyword evidence="2" id="KW-0547">Nucleotide-binding</keyword>
<keyword evidence="8" id="KW-0413">Isomerase</keyword>
<comment type="caution">
    <text evidence="11">The sequence shown here is derived from an EMBL/GenBank/DDBJ whole genome shotgun (WGS) entry which is preliminary data.</text>
</comment>
<evidence type="ECO:0000313" key="12">
    <source>
        <dbReference type="Proteomes" id="UP001385892"/>
    </source>
</evidence>
<keyword evidence="7" id="KW-0411">Iron-sulfur</keyword>
<organism evidence="11 12">
    <name type="scientific">Variovorax rhizosphaerae</name>
    <dbReference type="NCBI Taxonomy" id="1836200"/>
    <lineage>
        <taxon>Bacteria</taxon>
        <taxon>Pseudomonadati</taxon>
        <taxon>Pseudomonadota</taxon>
        <taxon>Betaproteobacteria</taxon>
        <taxon>Burkholderiales</taxon>
        <taxon>Comamonadaceae</taxon>
        <taxon>Variovorax</taxon>
    </lineage>
</organism>
<evidence type="ECO:0000256" key="5">
    <source>
        <dbReference type="ARBA" id="ARBA00022840"/>
    </source>
</evidence>
<dbReference type="GO" id="GO:0003678">
    <property type="term" value="F:DNA helicase activity"/>
    <property type="evidence" value="ECO:0007669"/>
    <property type="project" value="UniProtKB-EC"/>
</dbReference>
<sequence>MTSLAPRRTRRSGPALDGVQAAPGIEPELLDKARERVEFLYGEVARTWPGFIARPGQRQMMHAALLTFLSASLPESDGARAGHHLALLEAGTGTGKTVAYCLAAIVASELLDKPVIVSTATVALQEQLFFKDLPRLAKVIPDLRFELLKGRGRYVCESRLEAALNDVAQDGLFDEGSQGTINGAGSPGRSAPRDADQTKRWIAKVAKSFRSGKWDGDMDSLAKLPDPRDWQRVQASGSACNGGQCEHFRTCAFFKARRRAAAATIQIANHALILAALQTDSALIDAPNTLFVFDEAHHLPGIAGEQFACRARLGASVSLLASLRALANRHSRDMPASTRPDLTAFGQAITECTDKLGLLEAYWTDNQLVSVDKPVHRFLQGQIPEVLIPECEQLATLLSSVAAVVESIASALKEPDESRSPAEREEQMRVGVELGAHVSRLQALQRLFSAWATHDAVAWAKWLEYAPASPTSTSGSSQPTSQAASGTHRIPATSGPVHVDAWLCASPMTAAQSLSRGLWKNASAAVCTSATLTACGRFDFFDRLSGMNRFPERRAMVVASPFDYRRQGELRIAPMTYSPKSAEFSEELCRVLPTLLHEHRHGQLVLFTSKRQMLACHAALPQDLGAQVQMQGERSRTELLAEHGRRVERGQRSILFGLQSFGEGIDLPGRLCEHVVIDKLPFSPPTSPVEEALAEWLNAQGRDPFAEIAVPRAAMKLAQWAGRGVRTVTDHAVITICDTRLVTMRYGREILAGLPPFPVMRAKQLPLASNADTAEVDAGVRTAQIGDAAR</sequence>
<dbReference type="EMBL" id="JBBKZT010000032">
    <property type="protein sequence ID" value="MEJ8852179.1"/>
    <property type="molecule type" value="Genomic_DNA"/>
</dbReference>
<evidence type="ECO:0000256" key="1">
    <source>
        <dbReference type="ARBA" id="ARBA00022723"/>
    </source>
</evidence>
<evidence type="ECO:0000259" key="10">
    <source>
        <dbReference type="PROSITE" id="PS51193"/>
    </source>
</evidence>